<reference evidence="2" key="1">
    <citation type="submission" date="2018-05" db="EMBL/GenBank/DDBJ databases">
        <title>Draft genome of Mucuna pruriens seed.</title>
        <authorList>
            <person name="Nnadi N.E."/>
            <person name="Vos R."/>
            <person name="Hasami M.H."/>
            <person name="Devisetty U.K."/>
            <person name="Aguiy J.C."/>
        </authorList>
    </citation>
    <scope>NUCLEOTIDE SEQUENCE [LARGE SCALE GENOMIC DNA]</scope>
    <source>
        <strain evidence="2">JCA_2017</strain>
    </source>
</reference>
<keyword evidence="3" id="KW-1185">Reference proteome</keyword>
<accession>A0A371HFB2</accession>
<comment type="caution">
    <text evidence="2">The sequence shown here is derived from an EMBL/GenBank/DDBJ whole genome shotgun (WGS) entry which is preliminary data.</text>
</comment>
<evidence type="ECO:0000256" key="1">
    <source>
        <dbReference type="SAM" id="MobiDB-lite"/>
    </source>
</evidence>
<evidence type="ECO:0000313" key="3">
    <source>
        <dbReference type="Proteomes" id="UP000257109"/>
    </source>
</evidence>
<protein>
    <submittedName>
        <fullName evidence="2">Uncharacterized protein</fullName>
    </submittedName>
</protein>
<gene>
    <name evidence="2" type="ORF">CR513_15198</name>
</gene>
<feature type="compositionally biased region" description="Basic and acidic residues" evidence="1">
    <location>
        <begin position="1"/>
        <end position="20"/>
    </location>
</feature>
<evidence type="ECO:0000313" key="2">
    <source>
        <dbReference type="EMBL" id="RDY01469.1"/>
    </source>
</evidence>
<sequence>MTDRDRVGMEPESARTRFENSHMPPSVALPIATTLGALSQLENDKPYRRQSGRRTFLMEFVKLSMRPQSILQEAAPIVPARECLSPKEVSQPRRNHPGQTRPFLAEPKFKAQVTPTRVCIAQSQSYHSRFILSLLCHSIVLVVHGASLWRLVDRRGAGLESGTLECMNRSSSKILYELDPKIDRTLRRLRKVMSSVINEQLVIQYFYEGLTMMDRSMIDAASGGALMDKTPTVARHFISNMASNT</sequence>
<organism evidence="2 3">
    <name type="scientific">Mucuna pruriens</name>
    <name type="common">Velvet bean</name>
    <name type="synonym">Dolichos pruriens</name>
    <dbReference type="NCBI Taxonomy" id="157652"/>
    <lineage>
        <taxon>Eukaryota</taxon>
        <taxon>Viridiplantae</taxon>
        <taxon>Streptophyta</taxon>
        <taxon>Embryophyta</taxon>
        <taxon>Tracheophyta</taxon>
        <taxon>Spermatophyta</taxon>
        <taxon>Magnoliopsida</taxon>
        <taxon>eudicotyledons</taxon>
        <taxon>Gunneridae</taxon>
        <taxon>Pentapetalae</taxon>
        <taxon>rosids</taxon>
        <taxon>fabids</taxon>
        <taxon>Fabales</taxon>
        <taxon>Fabaceae</taxon>
        <taxon>Papilionoideae</taxon>
        <taxon>50 kb inversion clade</taxon>
        <taxon>NPAAA clade</taxon>
        <taxon>indigoferoid/millettioid clade</taxon>
        <taxon>Phaseoleae</taxon>
        <taxon>Mucuna</taxon>
    </lineage>
</organism>
<dbReference type="EMBL" id="QJKJ01002761">
    <property type="protein sequence ID" value="RDY01469.1"/>
    <property type="molecule type" value="Genomic_DNA"/>
</dbReference>
<feature type="region of interest" description="Disordered" evidence="1">
    <location>
        <begin position="1"/>
        <end position="26"/>
    </location>
</feature>
<dbReference type="Proteomes" id="UP000257109">
    <property type="component" value="Unassembled WGS sequence"/>
</dbReference>
<dbReference type="AlphaFoldDB" id="A0A371HFB2"/>
<name>A0A371HFB2_MUCPR</name>
<dbReference type="OrthoDB" id="1689420at2759"/>
<feature type="non-terminal residue" evidence="2">
    <location>
        <position position="1"/>
    </location>
</feature>
<proteinExistence type="predicted"/>